<dbReference type="PANTHER" id="PTHR33164">
    <property type="entry name" value="TRANSCRIPTIONAL REGULATOR, MARR FAMILY"/>
    <property type="match status" value="1"/>
</dbReference>
<dbReference type="PRINTS" id="PR00598">
    <property type="entry name" value="HTHMARR"/>
</dbReference>
<sequence>MASDPITDLEVELVDMWRRGGIRMRERAHRIHPRLDPSCYPLLMLLTRRDEAVPMSELIDHLGVEKSTLSRQIDAVTRLGLARRIPDPEDARAKLVELTEEGRSRLGQQRAEGIAQWRRDLSQWDPVDVRMLTALLRRLG</sequence>
<keyword evidence="3" id="KW-1185">Reference proteome</keyword>
<dbReference type="GO" id="GO:0003700">
    <property type="term" value="F:DNA-binding transcription factor activity"/>
    <property type="evidence" value="ECO:0007669"/>
    <property type="project" value="InterPro"/>
</dbReference>
<dbReference type="SMART" id="SM00347">
    <property type="entry name" value="HTH_MARR"/>
    <property type="match status" value="1"/>
</dbReference>
<dbReference type="PANTHER" id="PTHR33164:SF57">
    <property type="entry name" value="MARR-FAMILY TRANSCRIPTIONAL REGULATOR"/>
    <property type="match status" value="1"/>
</dbReference>
<dbReference type="InterPro" id="IPR036390">
    <property type="entry name" value="WH_DNA-bd_sf"/>
</dbReference>
<dbReference type="EMBL" id="FNAB01000006">
    <property type="protein sequence ID" value="SDD78258.1"/>
    <property type="molecule type" value="Genomic_DNA"/>
</dbReference>
<dbReference type="InterPro" id="IPR039422">
    <property type="entry name" value="MarR/SlyA-like"/>
</dbReference>
<gene>
    <name evidence="2" type="ORF">SAMN05444580_106244</name>
</gene>
<name>A0A1G6XJ80_9NOCA</name>
<protein>
    <submittedName>
        <fullName evidence="2">DNA-binding transcriptional regulator, MarR family</fullName>
    </submittedName>
</protein>
<dbReference type="RefSeq" id="WP_072845074.1">
    <property type="nucleotide sequence ID" value="NZ_FNAB01000006.1"/>
</dbReference>
<dbReference type="Proteomes" id="UP000199417">
    <property type="component" value="Unassembled WGS sequence"/>
</dbReference>
<dbReference type="InterPro" id="IPR036388">
    <property type="entry name" value="WH-like_DNA-bd_sf"/>
</dbReference>
<evidence type="ECO:0000259" key="1">
    <source>
        <dbReference type="PROSITE" id="PS50995"/>
    </source>
</evidence>
<evidence type="ECO:0000313" key="3">
    <source>
        <dbReference type="Proteomes" id="UP000199417"/>
    </source>
</evidence>
<feature type="domain" description="HTH marR-type" evidence="1">
    <location>
        <begin position="6"/>
        <end position="140"/>
    </location>
</feature>
<dbReference type="InterPro" id="IPR000835">
    <property type="entry name" value="HTH_MarR-typ"/>
</dbReference>
<reference evidence="2 3" key="1">
    <citation type="submission" date="2016-10" db="EMBL/GenBank/DDBJ databases">
        <authorList>
            <person name="de Groot N.N."/>
        </authorList>
    </citation>
    <scope>NUCLEOTIDE SEQUENCE [LARGE SCALE GENOMIC DNA]</scope>
    <source>
        <strain evidence="2 3">JCM 11308</strain>
    </source>
</reference>
<dbReference type="GO" id="GO:0003677">
    <property type="term" value="F:DNA binding"/>
    <property type="evidence" value="ECO:0007669"/>
    <property type="project" value="UniProtKB-KW"/>
</dbReference>
<proteinExistence type="predicted"/>
<dbReference type="GO" id="GO:0006950">
    <property type="term" value="P:response to stress"/>
    <property type="evidence" value="ECO:0007669"/>
    <property type="project" value="TreeGrafter"/>
</dbReference>
<dbReference type="Pfam" id="PF12802">
    <property type="entry name" value="MarR_2"/>
    <property type="match status" value="1"/>
</dbReference>
<accession>A0A1G6XJ80</accession>
<dbReference type="AlphaFoldDB" id="A0A1G6XJ80"/>
<dbReference type="SUPFAM" id="SSF46785">
    <property type="entry name" value="Winged helix' DNA-binding domain"/>
    <property type="match status" value="1"/>
</dbReference>
<keyword evidence="2" id="KW-0238">DNA-binding</keyword>
<dbReference type="Gene3D" id="1.10.10.10">
    <property type="entry name" value="Winged helix-like DNA-binding domain superfamily/Winged helix DNA-binding domain"/>
    <property type="match status" value="1"/>
</dbReference>
<dbReference type="STRING" id="168276.SAMN05444580_106244"/>
<dbReference type="PROSITE" id="PS50995">
    <property type="entry name" value="HTH_MARR_2"/>
    <property type="match status" value="1"/>
</dbReference>
<organism evidence="2 3">
    <name type="scientific">Rhodococcus tukisamuensis</name>
    <dbReference type="NCBI Taxonomy" id="168276"/>
    <lineage>
        <taxon>Bacteria</taxon>
        <taxon>Bacillati</taxon>
        <taxon>Actinomycetota</taxon>
        <taxon>Actinomycetes</taxon>
        <taxon>Mycobacteriales</taxon>
        <taxon>Nocardiaceae</taxon>
        <taxon>Rhodococcus</taxon>
    </lineage>
</organism>
<evidence type="ECO:0000313" key="2">
    <source>
        <dbReference type="EMBL" id="SDD78258.1"/>
    </source>
</evidence>